<sequence>MDGAGASHLPRAGTTAASASLQLAEVQAFIPCDNQLAVQNQRRHALAGSAISGNASVSCAPFLDCRYTPFRPTRRIARCPSGFRS</sequence>
<name>A0ABN3TGI8_9ACTN</name>
<dbReference type="Proteomes" id="UP001499989">
    <property type="component" value="Unassembled WGS sequence"/>
</dbReference>
<keyword evidence="2" id="KW-1185">Reference proteome</keyword>
<organism evidence="1 2">
    <name type="scientific">Streptomyces violaceolatus</name>
    <dbReference type="NCBI Taxonomy" id="67378"/>
    <lineage>
        <taxon>Bacteria</taxon>
        <taxon>Bacillati</taxon>
        <taxon>Actinomycetota</taxon>
        <taxon>Actinomycetes</taxon>
        <taxon>Kitasatosporales</taxon>
        <taxon>Streptomycetaceae</taxon>
        <taxon>Streptomyces</taxon>
        <taxon>Streptomyces violaceoruber group</taxon>
    </lineage>
</organism>
<comment type="caution">
    <text evidence="1">The sequence shown here is derived from an EMBL/GenBank/DDBJ whole genome shotgun (WGS) entry which is preliminary data.</text>
</comment>
<reference evidence="1 2" key="1">
    <citation type="journal article" date="2019" name="Int. J. Syst. Evol. Microbiol.">
        <title>The Global Catalogue of Microorganisms (GCM) 10K type strain sequencing project: providing services to taxonomists for standard genome sequencing and annotation.</title>
        <authorList>
            <consortium name="The Broad Institute Genomics Platform"/>
            <consortium name="The Broad Institute Genome Sequencing Center for Infectious Disease"/>
            <person name="Wu L."/>
            <person name="Ma J."/>
        </authorList>
    </citation>
    <scope>NUCLEOTIDE SEQUENCE [LARGE SCALE GENOMIC DNA]</scope>
    <source>
        <strain evidence="1 2">JCM 4531</strain>
    </source>
</reference>
<proteinExistence type="predicted"/>
<gene>
    <name evidence="1" type="ORF">GCM10010310_77250</name>
</gene>
<protein>
    <submittedName>
        <fullName evidence="1">Uncharacterized protein</fullName>
    </submittedName>
</protein>
<accession>A0ABN3TGI8</accession>
<dbReference type="EMBL" id="BAAASK010000046">
    <property type="protein sequence ID" value="GAA2704015.1"/>
    <property type="molecule type" value="Genomic_DNA"/>
</dbReference>
<evidence type="ECO:0000313" key="2">
    <source>
        <dbReference type="Proteomes" id="UP001499989"/>
    </source>
</evidence>
<evidence type="ECO:0000313" key="1">
    <source>
        <dbReference type="EMBL" id="GAA2704015.1"/>
    </source>
</evidence>